<dbReference type="EMBL" id="JBFXLT010000232">
    <property type="protein sequence ID" value="KAL2801860.1"/>
    <property type="molecule type" value="Genomic_DNA"/>
</dbReference>
<evidence type="ECO:0000256" key="1">
    <source>
        <dbReference type="SAM" id="MobiDB-lite"/>
    </source>
</evidence>
<sequence length="464" mass="52909">MRGRSRGAPQEGVQGRITRSRNRGTPSPEPTPADQDNNSRAIEASGTARNQIAGEIIQHSAHEATESYGTHTPEPELRDSEPQATEVVTDDEEYQLQSRLEELQREAEQRREALRKEREAVERERRKEQLRAKIAQLEAERTGNAAQNATEFLEALAEETYKPQGQSTLPLRTNPLAQQTRSQALNASIAALKEEEFPRARPKCELFKGRSAKELKDWKIAMEKYFYVYPTHFATDDKKVRSGIQELSNSRFEDWLSMEPAIAKPITWAKFTDALLRMVNDPKLLLEDAVVRHNDAKQYEKQDVRQFAHHLKTLADIFKPDAPDRDRKFDLMAKILPTVRQEAAKYPAPTDMDYEKYVTHLQMVEQNMPERQKILKEPRNRGGFRPSPKSAEDSARVPKARRNCAGHRPGRQLKELEETRKKDEGSKATAAAAQVEGVISAKRHQTTRNKINVRTLPNVHTAVS</sequence>
<proteinExistence type="predicted"/>
<feature type="compositionally biased region" description="Basic and acidic residues" evidence="1">
    <location>
        <begin position="99"/>
        <end position="125"/>
    </location>
</feature>
<name>A0ABR4GS15_9EURO</name>
<accession>A0ABR4GS15</accession>
<evidence type="ECO:0000313" key="2">
    <source>
        <dbReference type="EMBL" id="KAL2801860.1"/>
    </source>
</evidence>
<feature type="region of interest" description="Disordered" evidence="1">
    <location>
        <begin position="375"/>
        <end position="411"/>
    </location>
</feature>
<organism evidence="2 3">
    <name type="scientific">Aspergillus granulosus</name>
    <dbReference type="NCBI Taxonomy" id="176169"/>
    <lineage>
        <taxon>Eukaryota</taxon>
        <taxon>Fungi</taxon>
        <taxon>Dikarya</taxon>
        <taxon>Ascomycota</taxon>
        <taxon>Pezizomycotina</taxon>
        <taxon>Eurotiomycetes</taxon>
        <taxon>Eurotiomycetidae</taxon>
        <taxon>Eurotiales</taxon>
        <taxon>Aspergillaceae</taxon>
        <taxon>Aspergillus</taxon>
        <taxon>Aspergillus subgen. Nidulantes</taxon>
    </lineage>
</organism>
<comment type="caution">
    <text evidence="2">The sequence shown here is derived from an EMBL/GenBank/DDBJ whole genome shotgun (WGS) entry which is preliminary data.</text>
</comment>
<keyword evidence="3" id="KW-1185">Reference proteome</keyword>
<dbReference type="Proteomes" id="UP001610334">
    <property type="component" value="Unassembled WGS sequence"/>
</dbReference>
<protein>
    <submittedName>
        <fullName evidence="2">Uncharacterized protein</fullName>
    </submittedName>
</protein>
<feature type="region of interest" description="Disordered" evidence="1">
    <location>
        <begin position="1"/>
        <end position="125"/>
    </location>
</feature>
<feature type="compositionally biased region" description="Basic residues" evidence="1">
    <location>
        <begin position="398"/>
        <end position="411"/>
    </location>
</feature>
<evidence type="ECO:0000313" key="3">
    <source>
        <dbReference type="Proteomes" id="UP001610334"/>
    </source>
</evidence>
<gene>
    <name evidence="2" type="ORF">BJX63DRAFT_438405</name>
</gene>
<reference evidence="2 3" key="1">
    <citation type="submission" date="2024-07" db="EMBL/GenBank/DDBJ databases">
        <title>Section-level genome sequencing and comparative genomics of Aspergillus sections Usti and Cavernicolus.</title>
        <authorList>
            <consortium name="Lawrence Berkeley National Laboratory"/>
            <person name="Nybo J.L."/>
            <person name="Vesth T.C."/>
            <person name="Theobald S."/>
            <person name="Frisvad J.C."/>
            <person name="Larsen T.O."/>
            <person name="Kjaerboelling I."/>
            <person name="Rothschild-Mancinelli K."/>
            <person name="Lyhne E.K."/>
            <person name="Kogle M.E."/>
            <person name="Barry K."/>
            <person name="Clum A."/>
            <person name="Na H."/>
            <person name="Ledsgaard L."/>
            <person name="Lin J."/>
            <person name="Lipzen A."/>
            <person name="Kuo A."/>
            <person name="Riley R."/>
            <person name="Mondo S."/>
            <person name="Labutti K."/>
            <person name="Haridas S."/>
            <person name="Pangalinan J."/>
            <person name="Salamov A.A."/>
            <person name="Simmons B.A."/>
            <person name="Magnuson J.K."/>
            <person name="Chen J."/>
            <person name="Drula E."/>
            <person name="Henrissat B."/>
            <person name="Wiebenga A."/>
            <person name="Lubbers R.J."/>
            <person name="Gomes A.C."/>
            <person name="Makela M.R."/>
            <person name="Stajich J."/>
            <person name="Grigoriev I.V."/>
            <person name="Mortensen U.H."/>
            <person name="De Vries R.P."/>
            <person name="Baker S.E."/>
            <person name="Andersen M.R."/>
        </authorList>
    </citation>
    <scope>NUCLEOTIDE SEQUENCE [LARGE SCALE GENOMIC DNA]</scope>
    <source>
        <strain evidence="2 3">CBS 588.65</strain>
    </source>
</reference>